<dbReference type="Pfam" id="PF08268">
    <property type="entry name" value="FBA_3"/>
    <property type="match status" value="1"/>
</dbReference>
<proteinExistence type="predicted"/>
<comment type="caution">
    <text evidence="2">The sequence shown here is derived from an EMBL/GenBank/DDBJ whole genome shotgun (WGS) entry which is preliminary data.</text>
</comment>
<dbReference type="SMART" id="SM00256">
    <property type="entry name" value="FBOX"/>
    <property type="match status" value="1"/>
</dbReference>
<keyword evidence="3" id="KW-1185">Reference proteome</keyword>
<dbReference type="InterPro" id="IPR013187">
    <property type="entry name" value="F-box-assoc_dom_typ3"/>
</dbReference>
<dbReference type="PANTHER" id="PTHR31672">
    <property type="entry name" value="BNACNNG10540D PROTEIN"/>
    <property type="match status" value="1"/>
</dbReference>
<protein>
    <submittedName>
        <fullName evidence="2">F-boxkelch-repeat protein</fullName>
    </submittedName>
</protein>
<accession>A0A314L1W6</accession>
<dbReference type="InterPro" id="IPR036047">
    <property type="entry name" value="F-box-like_dom_sf"/>
</dbReference>
<evidence type="ECO:0000259" key="1">
    <source>
        <dbReference type="PROSITE" id="PS50181"/>
    </source>
</evidence>
<dbReference type="EMBL" id="MJEQ01000622">
    <property type="protein sequence ID" value="OIT35024.1"/>
    <property type="molecule type" value="Genomic_DNA"/>
</dbReference>
<dbReference type="AlphaFoldDB" id="A0A314L1W6"/>
<dbReference type="NCBIfam" id="TIGR01640">
    <property type="entry name" value="F_box_assoc_1"/>
    <property type="match status" value="1"/>
</dbReference>
<dbReference type="InterPro" id="IPR017451">
    <property type="entry name" value="F-box-assoc_interact_dom"/>
</dbReference>
<sequence length="365" mass="43098">MEVPYEITINILSYLPVQSLLRFKCVSKSWCSLISCPNFQLSNYRRERAMYTQWYYYQENIRPSYGFINQQLNVEKLNYPFLEKVEVSDYMHPMDICVLWGSCHGLILLNLYRHLFLYNPATRSCTKFLRIDDYIWDGIIRFGGLCYDSSKNDYKALMFTKEFVVIASLKGKKWRRAEFSYNIPSPCFDGYDGITFHGRLHFKMKVKKSYFDRRNSQNVYNFYDSGMSDCLICFDPIFEEFDTFPIPESKSDEEEIVISGLGVLNECLCMTCEYSKSFEILVMKEYGVKESWTPLFFIRNLLFFGFVVPLTVTENGELALIIRNHNCQQVVIYNPKNDIIREILVHGKTYLFITYVESLILPKLE</sequence>
<dbReference type="CDD" id="cd22157">
    <property type="entry name" value="F-box_AtFBW1-like"/>
    <property type="match status" value="1"/>
</dbReference>
<dbReference type="PROSITE" id="PS50181">
    <property type="entry name" value="FBOX"/>
    <property type="match status" value="1"/>
</dbReference>
<dbReference type="Gramene" id="OIT35024">
    <property type="protein sequence ID" value="OIT35024"/>
    <property type="gene ID" value="A4A49_51165"/>
</dbReference>
<reference evidence="2" key="1">
    <citation type="submission" date="2016-11" db="EMBL/GenBank/DDBJ databases">
        <title>The genome of Nicotiana attenuata.</title>
        <authorList>
            <person name="Xu S."/>
            <person name="Brockmoeller T."/>
            <person name="Gaquerel E."/>
            <person name="Navarro A."/>
            <person name="Kuhl H."/>
            <person name="Gase K."/>
            <person name="Ling Z."/>
            <person name="Zhou W."/>
            <person name="Kreitzer C."/>
            <person name="Stanke M."/>
            <person name="Tang H."/>
            <person name="Lyons E."/>
            <person name="Pandey P."/>
            <person name="Pandey S.P."/>
            <person name="Timmermann B."/>
            <person name="Baldwin I.T."/>
        </authorList>
    </citation>
    <scope>NUCLEOTIDE SEQUENCE [LARGE SCALE GENOMIC DNA]</scope>
    <source>
        <strain evidence="2">UT</strain>
    </source>
</reference>
<feature type="domain" description="F-box" evidence="1">
    <location>
        <begin position="1"/>
        <end position="47"/>
    </location>
</feature>
<dbReference type="STRING" id="49451.A0A314L1W6"/>
<dbReference type="InterPro" id="IPR050796">
    <property type="entry name" value="SCF_F-box_component"/>
</dbReference>
<evidence type="ECO:0000313" key="3">
    <source>
        <dbReference type="Proteomes" id="UP000187609"/>
    </source>
</evidence>
<evidence type="ECO:0000313" key="2">
    <source>
        <dbReference type="EMBL" id="OIT35024.1"/>
    </source>
</evidence>
<dbReference type="PANTHER" id="PTHR31672:SF13">
    <property type="entry name" value="F-BOX PROTEIN CPR30-LIKE"/>
    <property type="match status" value="1"/>
</dbReference>
<dbReference type="SUPFAM" id="SSF81383">
    <property type="entry name" value="F-box domain"/>
    <property type="match status" value="1"/>
</dbReference>
<name>A0A314L1W6_NICAT</name>
<dbReference type="InterPro" id="IPR001810">
    <property type="entry name" value="F-box_dom"/>
</dbReference>
<dbReference type="Gene3D" id="1.20.1280.50">
    <property type="match status" value="1"/>
</dbReference>
<gene>
    <name evidence="2" type="ORF">A4A49_51165</name>
</gene>
<dbReference type="Proteomes" id="UP000187609">
    <property type="component" value="Unassembled WGS sequence"/>
</dbReference>
<organism evidence="2 3">
    <name type="scientific">Nicotiana attenuata</name>
    <name type="common">Coyote tobacco</name>
    <dbReference type="NCBI Taxonomy" id="49451"/>
    <lineage>
        <taxon>Eukaryota</taxon>
        <taxon>Viridiplantae</taxon>
        <taxon>Streptophyta</taxon>
        <taxon>Embryophyta</taxon>
        <taxon>Tracheophyta</taxon>
        <taxon>Spermatophyta</taxon>
        <taxon>Magnoliopsida</taxon>
        <taxon>eudicotyledons</taxon>
        <taxon>Gunneridae</taxon>
        <taxon>Pentapetalae</taxon>
        <taxon>asterids</taxon>
        <taxon>lamiids</taxon>
        <taxon>Solanales</taxon>
        <taxon>Solanaceae</taxon>
        <taxon>Nicotianoideae</taxon>
        <taxon>Nicotianeae</taxon>
        <taxon>Nicotiana</taxon>
    </lineage>
</organism>
<dbReference type="Pfam" id="PF00646">
    <property type="entry name" value="F-box"/>
    <property type="match status" value="1"/>
</dbReference>